<feature type="transmembrane region" description="Helical" evidence="1">
    <location>
        <begin position="12"/>
        <end position="33"/>
    </location>
</feature>
<evidence type="ECO:0000313" key="3">
    <source>
        <dbReference type="Proteomes" id="UP000315103"/>
    </source>
</evidence>
<keyword evidence="3" id="KW-1185">Reference proteome</keyword>
<proteinExistence type="predicted"/>
<feature type="transmembrane region" description="Helical" evidence="1">
    <location>
        <begin position="39"/>
        <end position="60"/>
    </location>
</feature>
<name>A0A558AU47_9STAP</name>
<reference evidence="2 3" key="1">
    <citation type="submission" date="2019-07" db="EMBL/GenBank/DDBJ databases">
        <title>Salinicoccus cyprini sp. nov., isolated from gastro-intestinal tract of mirror carp, Cyprinus carpio var. specularis, collected from Gobind Sagar Reservoir, Himachal Pradesh, India.</title>
        <authorList>
            <person name="Talwar C."/>
            <person name="Singh A.K."/>
            <person name="Lal R."/>
            <person name="Negi R.K."/>
        </authorList>
    </citation>
    <scope>NUCLEOTIDE SEQUENCE [LARGE SCALE GENOMIC DNA]</scope>
    <source>
        <strain evidence="2 3">CT19</strain>
    </source>
</reference>
<dbReference type="EMBL" id="VMSJ01000003">
    <property type="protein sequence ID" value="TVT27794.1"/>
    <property type="molecule type" value="Genomic_DNA"/>
</dbReference>
<keyword evidence="1" id="KW-0472">Membrane</keyword>
<evidence type="ECO:0000256" key="1">
    <source>
        <dbReference type="SAM" id="Phobius"/>
    </source>
</evidence>
<evidence type="ECO:0000313" key="2">
    <source>
        <dbReference type="EMBL" id="TVT27794.1"/>
    </source>
</evidence>
<organism evidence="2 3">
    <name type="scientific">Salinicoccus cyprini</name>
    <dbReference type="NCBI Taxonomy" id="2493691"/>
    <lineage>
        <taxon>Bacteria</taxon>
        <taxon>Bacillati</taxon>
        <taxon>Bacillota</taxon>
        <taxon>Bacilli</taxon>
        <taxon>Bacillales</taxon>
        <taxon>Staphylococcaceae</taxon>
        <taxon>Salinicoccus</taxon>
    </lineage>
</organism>
<gene>
    <name evidence="2" type="ORF">FO441_08800</name>
</gene>
<keyword evidence="1" id="KW-0812">Transmembrane</keyword>
<sequence length="68" mass="7181">MTKQTTKKDWIDSSIGLGMIAGCLVGILAALFINPSIMLFTIPPGSAIGLLVGIVIQAIYGSHNQHDK</sequence>
<accession>A0A558AU47</accession>
<protein>
    <submittedName>
        <fullName evidence="2">Uncharacterized protein</fullName>
    </submittedName>
</protein>
<dbReference type="PROSITE" id="PS51257">
    <property type="entry name" value="PROKAR_LIPOPROTEIN"/>
    <property type="match status" value="1"/>
</dbReference>
<dbReference type="OrthoDB" id="2157633at2"/>
<comment type="caution">
    <text evidence="2">The sequence shown here is derived from an EMBL/GenBank/DDBJ whole genome shotgun (WGS) entry which is preliminary data.</text>
</comment>
<dbReference type="Proteomes" id="UP000315103">
    <property type="component" value="Unassembled WGS sequence"/>
</dbReference>
<dbReference type="RefSeq" id="WP_145288816.1">
    <property type="nucleotide sequence ID" value="NZ_VMSJ01000003.1"/>
</dbReference>
<keyword evidence="1" id="KW-1133">Transmembrane helix</keyword>
<dbReference type="AlphaFoldDB" id="A0A558AU47"/>